<dbReference type="InterPro" id="IPR023232">
    <property type="entry name" value="Glyco_hydro_2_AS"/>
</dbReference>
<keyword evidence="2 9" id="KW-0378">Hydrolase</keyword>
<feature type="domain" description="Glycoside hydrolase family 2" evidence="7">
    <location>
        <begin position="678"/>
        <end position="761"/>
    </location>
</feature>
<dbReference type="InterPro" id="IPR054593">
    <property type="entry name" value="Beta-mannosidase-like_N2"/>
</dbReference>
<dbReference type="Gene3D" id="2.60.40.10">
    <property type="entry name" value="Immunoglobulins"/>
    <property type="match status" value="2"/>
</dbReference>
<dbReference type="InterPro" id="IPR051913">
    <property type="entry name" value="GH2_Domain-Containing"/>
</dbReference>
<evidence type="ECO:0000259" key="6">
    <source>
        <dbReference type="Pfam" id="PF02836"/>
    </source>
</evidence>
<dbReference type="PROSITE" id="PS51318">
    <property type="entry name" value="TAT"/>
    <property type="match status" value="1"/>
</dbReference>
<dbReference type="EC" id="3.2.1.23" evidence="9"/>
<accession>A0A7W8E7K7</accession>
<dbReference type="InterPro" id="IPR006102">
    <property type="entry name" value="Ig-like_GH2"/>
</dbReference>
<dbReference type="SUPFAM" id="SSF49785">
    <property type="entry name" value="Galactose-binding domain-like"/>
    <property type="match status" value="1"/>
</dbReference>
<dbReference type="PRINTS" id="PR00132">
    <property type="entry name" value="GLHYDRLASE2"/>
</dbReference>
<evidence type="ECO:0000259" key="5">
    <source>
        <dbReference type="Pfam" id="PF00703"/>
    </source>
</evidence>
<evidence type="ECO:0000313" key="9">
    <source>
        <dbReference type="EMBL" id="MBB5061771.1"/>
    </source>
</evidence>
<dbReference type="InterPro" id="IPR019546">
    <property type="entry name" value="TAT_signal_bac_arc"/>
</dbReference>
<feature type="domain" description="Beta-mannosidase-like galactose-binding" evidence="8">
    <location>
        <begin position="90"/>
        <end position="161"/>
    </location>
</feature>
<reference evidence="9 10" key="1">
    <citation type="submission" date="2020-08" db="EMBL/GenBank/DDBJ databases">
        <title>Genomic Encyclopedia of Type Strains, Phase IV (KMG-V): Genome sequencing to study the core and pangenomes of soil and plant-associated prokaryotes.</title>
        <authorList>
            <person name="Whitman W."/>
        </authorList>
    </citation>
    <scope>NUCLEOTIDE SEQUENCE [LARGE SCALE GENOMIC DNA]</scope>
    <source>
        <strain evidence="9 10">X5P3</strain>
    </source>
</reference>
<dbReference type="Gene3D" id="2.60.120.260">
    <property type="entry name" value="Galactose-binding domain-like"/>
    <property type="match status" value="1"/>
</dbReference>
<proteinExistence type="inferred from homology"/>
<feature type="domain" description="Glycoside hydrolase family 2 immunoglobulin-like beta-sandwich" evidence="5">
    <location>
        <begin position="206"/>
        <end position="302"/>
    </location>
</feature>
<dbReference type="GO" id="GO:0005975">
    <property type="term" value="P:carbohydrate metabolic process"/>
    <property type="evidence" value="ECO:0007669"/>
    <property type="project" value="InterPro"/>
</dbReference>
<dbReference type="AlphaFoldDB" id="A0A7W8E7K7"/>
<dbReference type="SUPFAM" id="SSF49303">
    <property type="entry name" value="beta-Galactosidase/glucuronidase domain"/>
    <property type="match status" value="1"/>
</dbReference>
<evidence type="ECO:0000256" key="3">
    <source>
        <dbReference type="ARBA" id="ARBA00023295"/>
    </source>
</evidence>
<dbReference type="GO" id="GO:0004565">
    <property type="term" value="F:beta-galactosidase activity"/>
    <property type="evidence" value="ECO:0007669"/>
    <property type="project" value="UniProtKB-EC"/>
</dbReference>
<evidence type="ECO:0000256" key="2">
    <source>
        <dbReference type="ARBA" id="ARBA00022801"/>
    </source>
</evidence>
<dbReference type="InterPro" id="IPR017853">
    <property type="entry name" value="GH"/>
</dbReference>
<dbReference type="SUPFAM" id="SSF51445">
    <property type="entry name" value="(Trans)glycosidases"/>
    <property type="match status" value="1"/>
</dbReference>
<dbReference type="RefSeq" id="WP_184252319.1">
    <property type="nucleotide sequence ID" value="NZ_JACHIO010000001.1"/>
</dbReference>
<comment type="caution">
    <text evidence="9">The sequence shown here is derived from an EMBL/GenBank/DDBJ whole genome shotgun (WGS) entry which is preliminary data.</text>
</comment>
<dbReference type="Pfam" id="PF02836">
    <property type="entry name" value="Glyco_hydro_2_C"/>
    <property type="match status" value="1"/>
</dbReference>
<dbReference type="PROSITE" id="PS00719">
    <property type="entry name" value="GLYCOSYL_HYDROL_F2_1"/>
    <property type="match status" value="1"/>
</dbReference>
<dbReference type="Proteomes" id="UP000584867">
    <property type="component" value="Unassembled WGS sequence"/>
</dbReference>
<dbReference type="Pfam" id="PF00703">
    <property type="entry name" value="Glyco_hydro_2"/>
    <property type="match status" value="1"/>
</dbReference>
<evidence type="ECO:0000259" key="8">
    <source>
        <dbReference type="Pfam" id="PF22666"/>
    </source>
</evidence>
<sequence>MNRRNFLKSSSLAAGAALIGPATHAQISLHAAPRRHISMNRGWLFHPAIAPGDTEIGFNDKDFTPVVLPHTNKMLPWHSFDDAEYEFISTYRRHFRLPANTRGYRVFVDFEGAMTASTVWINGHPLGEYKGGYTPFSFELTPHLRWDAGNVLAVHLDSTERKDIPPFGYEVDYMTFGGIYREVNLRIVPDVFLENIVVRAIDPLSASPSLEVECFFERSRTESSGLLIEAELHDGEKILAKQSAPLSTHVGESKIPSQILRLEHLTGIELWDLGKPKLYEVHVRLLHDGTVLDEDTRRIGFREARFTPDGFSLNGRIVKLRGLDRHQTFPFVGQAMPARVQRRDAYILRHELKCNIVRTSHYPQSRHFLDACDELGLMVLEEITGWQHIGDESWQDIAVDNVSRMIRRDWNHPSIILWGVRINESKDDHDFYVRTNAAAHALDKTRQTGGIRSNLNSELLEEVYTNNDFGYPLHAPVAPLYLNTEFVGHTFPTRSTDNSARQREHTLRHARIHDQIASDPKFSGGIGWCAFDYNTHFNFGSGDRICYHGVSDIFRLPKPAAGFYKSQCDPEEEIVLEPAFHWARNDEDTGFTVALICSNCDHLKLFLDSGKGFQQLAEANPDRDQFPHLRYAPFSILLDKKAIRDWGDLRIDGFIQSKQVVSKSFSGRGVDRRFELLGDDHELIADGADCTRVVLRVTDEYGRIRPIANDPIQFELSGPADLIGDNPISLVGGTGAVWIRAQQRSGIVVLKAKHPRLGTRQLVLTLRATAPELV</sequence>
<evidence type="ECO:0000256" key="4">
    <source>
        <dbReference type="SAM" id="SignalP"/>
    </source>
</evidence>
<dbReference type="PROSITE" id="PS00608">
    <property type="entry name" value="GLYCOSYL_HYDROL_F2_2"/>
    <property type="match status" value="1"/>
</dbReference>
<evidence type="ECO:0000313" key="10">
    <source>
        <dbReference type="Proteomes" id="UP000584867"/>
    </source>
</evidence>
<feature type="signal peptide" evidence="4">
    <location>
        <begin position="1"/>
        <end position="25"/>
    </location>
</feature>
<feature type="chain" id="PRO_5031540268" evidence="4">
    <location>
        <begin position="26"/>
        <end position="774"/>
    </location>
</feature>
<evidence type="ECO:0000256" key="1">
    <source>
        <dbReference type="ARBA" id="ARBA00007401"/>
    </source>
</evidence>
<evidence type="ECO:0000259" key="7">
    <source>
        <dbReference type="Pfam" id="PF18565"/>
    </source>
</evidence>
<dbReference type="PANTHER" id="PTHR42732">
    <property type="entry name" value="BETA-GALACTOSIDASE"/>
    <property type="match status" value="1"/>
</dbReference>
<dbReference type="EMBL" id="JACHIO010000001">
    <property type="protein sequence ID" value="MBB5061771.1"/>
    <property type="molecule type" value="Genomic_DNA"/>
</dbReference>
<dbReference type="InterPro" id="IPR008979">
    <property type="entry name" value="Galactose-bd-like_sf"/>
</dbReference>
<feature type="domain" description="Glycoside hydrolase family 2 catalytic" evidence="6">
    <location>
        <begin position="310"/>
        <end position="447"/>
    </location>
</feature>
<dbReference type="InterPro" id="IPR013783">
    <property type="entry name" value="Ig-like_fold"/>
</dbReference>
<protein>
    <submittedName>
        <fullName evidence="9">Beta-galactosidase</fullName>
        <ecNumber evidence="9">3.2.1.23</ecNumber>
    </submittedName>
</protein>
<keyword evidence="4" id="KW-0732">Signal</keyword>
<dbReference type="InterPro" id="IPR006101">
    <property type="entry name" value="Glyco_hydro_2"/>
</dbReference>
<keyword evidence="3 9" id="KW-0326">Glycosidase</keyword>
<dbReference type="InterPro" id="IPR023230">
    <property type="entry name" value="Glyco_hydro_2_CS"/>
</dbReference>
<dbReference type="Pfam" id="PF18565">
    <property type="entry name" value="Glyco_hydro2_C5"/>
    <property type="match status" value="1"/>
</dbReference>
<dbReference type="InterPro" id="IPR040605">
    <property type="entry name" value="Glyco_hydro2_dom5"/>
</dbReference>
<dbReference type="NCBIfam" id="TIGR01409">
    <property type="entry name" value="TAT_signal_seq"/>
    <property type="match status" value="1"/>
</dbReference>
<name>A0A7W8E7K7_9BACT</name>
<dbReference type="Gene3D" id="3.20.20.80">
    <property type="entry name" value="Glycosidases"/>
    <property type="match status" value="1"/>
</dbReference>
<organism evidence="9 10">
    <name type="scientific">Granulicella mallensis</name>
    <dbReference type="NCBI Taxonomy" id="940614"/>
    <lineage>
        <taxon>Bacteria</taxon>
        <taxon>Pseudomonadati</taxon>
        <taxon>Acidobacteriota</taxon>
        <taxon>Terriglobia</taxon>
        <taxon>Terriglobales</taxon>
        <taxon>Acidobacteriaceae</taxon>
        <taxon>Granulicella</taxon>
    </lineage>
</organism>
<gene>
    <name evidence="9" type="ORF">HDF15_000096</name>
</gene>
<comment type="similarity">
    <text evidence="1">Belongs to the glycosyl hydrolase 2 family.</text>
</comment>
<dbReference type="InterPro" id="IPR006103">
    <property type="entry name" value="Glyco_hydro_2_cat"/>
</dbReference>
<dbReference type="PANTHER" id="PTHR42732:SF1">
    <property type="entry name" value="BETA-MANNOSIDASE"/>
    <property type="match status" value="1"/>
</dbReference>
<dbReference type="InterPro" id="IPR006311">
    <property type="entry name" value="TAT_signal"/>
</dbReference>
<dbReference type="Pfam" id="PF22666">
    <property type="entry name" value="Glyco_hydro_2_N2"/>
    <property type="match status" value="1"/>
</dbReference>
<dbReference type="InterPro" id="IPR036156">
    <property type="entry name" value="Beta-gal/glucu_dom_sf"/>
</dbReference>